<evidence type="ECO:0000313" key="1">
    <source>
        <dbReference type="EMBL" id="CAI9735985.1"/>
    </source>
</evidence>
<accession>A0AA36BKA2</accession>
<evidence type="ECO:0000313" key="2">
    <source>
        <dbReference type="Proteomes" id="UP001162480"/>
    </source>
</evidence>
<dbReference type="AlphaFoldDB" id="A0AA36BKA2"/>
<reference evidence="1" key="1">
    <citation type="submission" date="2023-08" db="EMBL/GenBank/DDBJ databases">
        <authorList>
            <person name="Alioto T."/>
            <person name="Alioto T."/>
            <person name="Gomez Garrido J."/>
        </authorList>
    </citation>
    <scope>NUCLEOTIDE SEQUENCE</scope>
</reference>
<gene>
    <name evidence="1" type="ORF">OCTVUL_1B025097</name>
</gene>
<protein>
    <submittedName>
        <fullName evidence="1">Uncharacterized protein</fullName>
    </submittedName>
</protein>
<organism evidence="1 2">
    <name type="scientific">Octopus vulgaris</name>
    <name type="common">Common octopus</name>
    <dbReference type="NCBI Taxonomy" id="6645"/>
    <lineage>
        <taxon>Eukaryota</taxon>
        <taxon>Metazoa</taxon>
        <taxon>Spiralia</taxon>
        <taxon>Lophotrochozoa</taxon>
        <taxon>Mollusca</taxon>
        <taxon>Cephalopoda</taxon>
        <taxon>Coleoidea</taxon>
        <taxon>Octopodiformes</taxon>
        <taxon>Octopoda</taxon>
        <taxon>Incirrata</taxon>
        <taxon>Octopodidae</taxon>
        <taxon>Octopus</taxon>
    </lineage>
</organism>
<dbReference type="Proteomes" id="UP001162480">
    <property type="component" value="Chromosome 18"/>
</dbReference>
<dbReference type="EMBL" id="OX597831">
    <property type="protein sequence ID" value="CAI9735985.1"/>
    <property type="molecule type" value="Genomic_DNA"/>
</dbReference>
<sequence length="149" mass="16531">MIETLCLIDTHPATSFLRNCLRSLLTDGLSDIDYIIRLYPELICNVRVGSAGSQQARKPVKFASLGLCSTLELALLAYRTSVSHSRTLIDVIFQGIAKPDVAQELVSALANLPLEGLVVPQNRDARRNWDDTRFNIVVLCILDIKIHIS</sequence>
<keyword evidence="2" id="KW-1185">Reference proteome</keyword>
<name>A0AA36BKA2_OCTVU</name>
<proteinExistence type="predicted"/>